<dbReference type="EMBL" id="JAAOLX010000007">
    <property type="protein sequence ID" value="NHQ87310.1"/>
    <property type="molecule type" value="Genomic_DNA"/>
</dbReference>
<accession>A0ABX0KRN3</accession>
<dbReference type="RefSeq" id="WP_166827520.1">
    <property type="nucleotide sequence ID" value="NZ_JAAOLX010000007.1"/>
</dbReference>
<dbReference type="InterPro" id="IPR021815">
    <property type="entry name" value="TsiV"/>
</dbReference>
<keyword evidence="2" id="KW-1185">Reference proteome</keyword>
<organism evidence="1 2">
    <name type="scientific">Iodobacter violaceini</name>
    <dbReference type="NCBI Taxonomy" id="3044271"/>
    <lineage>
        <taxon>Bacteria</taxon>
        <taxon>Pseudomonadati</taxon>
        <taxon>Pseudomonadota</taxon>
        <taxon>Betaproteobacteria</taxon>
        <taxon>Neisseriales</taxon>
        <taxon>Chitinibacteraceae</taxon>
        <taxon>Iodobacter</taxon>
    </lineage>
</organism>
<proteinExistence type="predicted"/>
<gene>
    <name evidence="1" type="ORF">HA050_14430</name>
</gene>
<protein>
    <submittedName>
        <fullName evidence="1">DUF3396 domain-containing protein</fullName>
    </submittedName>
</protein>
<evidence type="ECO:0000313" key="2">
    <source>
        <dbReference type="Proteomes" id="UP000712570"/>
    </source>
</evidence>
<sequence>MSFFDEWEEASWHFTYVDEDEPDKTTLQGGLVAVFYMVGAYLPARRQAIAQVMQEFHLHYGQHLQWGYWGDRQDRIRAYSASDYANGSEWVRTLPMTHPVEFTWSSGAGYEFVGSYAIEAYSMAGWKEKNYKGISYLNIYLPIEELQGNGLIIFEQRLREWASLLQPLHGYAGLGFQQCNEYHRYENLELEHAEQFRCFDVGSCLSHDELREGFKSINWYTILSDSYLPQLGGKDVLASALEQEELSLLNYSGGIMVKTGEYPELGWVEKGPLPASYIAANRILKPARVAELSNLHYGSIAGEARFTPDLTDQWLKRFDIPDEPVAYAVVVPFPQNNVAMQRCEANQPCPQSGYWYTPAKQNSRASFKQGGLMPDFPDSGYGATIWYWDADQN</sequence>
<dbReference type="Proteomes" id="UP000712570">
    <property type="component" value="Unassembled WGS sequence"/>
</dbReference>
<reference evidence="1 2" key="1">
    <citation type="submission" date="2020-03" db="EMBL/GenBank/DDBJ databases">
        <title>Draft genome sequence of environmentally isolated violet-colored cultures.</title>
        <authorList>
            <person name="Wilson H.S."/>
        </authorList>
    </citation>
    <scope>NUCLEOTIDE SEQUENCE [LARGE SCALE GENOMIC DNA]</scope>
    <source>
        <strain evidence="1 2">HSC-16F04</strain>
    </source>
</reference>
<evidence type="ECO:0000313" key="1">
    <source>
        <dbReference type="EMBL" id="NHQ87310.1"/>
    </source>
</evidence>
<dbReference type="Pfam" id="PF11876">
    <property type="entry name" value="TsiV"/>
    <property type="match status" value="1"/>
</dbReference>
<name>A0ABX0KRN3_9NEIS</name>
<comment type="caution">
    <text evidence="1">The sequence shown here is derived from an EMBL/GenBank/DDBJ whole genome shotgun (WGS) entry which is preliminary data.</text>
</comment>